<dbReference type="UniPathway" id="UPA00148"/>
<keyword evidence="6" id="KW-0663">Pyridoxal phosphate</keyword>
<evidence type="ECO:0000259" key="10">
    <source>
        <dbReference type="Pfam" id="PF00155"/>
    </source>
</evidence>
<dbReference type="Gene3D" id="3.90.1150.10">
    <property type="entry name" value="Aspartate Aminotransferase, domain 1"/>
    <property type="match status" value="1"/>
</dbReference>
<comment type="cofactor">
    <cofactor evidence="1">
        <name>pyridoxal 5'-phosphate</name>
        <dbReference type="ChEBI" id="CHEBI:597326"/>
    </cofactor>
</comment>
<dbReference type="InterPro" id="IPR004838">
    <property type="entry name" value="NHTrfase_class1_PyrdxlP-BS"/>
</dbReference>
<dbReference type="InterPro" id="IPR015424">
    <property type="entry name" value="PyrdxlP-dep_Trfase"/>
</dbReference>
<evidence type="ECO:0000256" key="6">
    <source>
        <dbReference type="ARBA" id="ARBA00022898"/>
    </source>
</evidence>
<evidence type="ECO:0000256" key="5">
    <source>
        <dbReference type="ARBA" id="ARBA00022573"/>
    </source>
</evidence>
<reference evidence="11 12" key="1">
    <citation type="submission" date="2020-04" db="EMBL/GenBank/DDBJ databases">
        <authorList>
            <person name="Hitch T.C.A."/>
            <person name="Wylensek D."/>
            <person name="Clavel T."/>
        </authorList>
    </citation>
    <scope>NUCLEOTIDE SEQUENCE [LARGE SCALE GENOMIC DNA]</scope>
    <source>
        <strain evidence="11 12">PG-130-P53-12</strain>
    </source>
</reference>
<dbReference type="InterPro" id="IPR004839">
    <property type="entry name" value="Aminotransferase_I/II_large"/>
</dbReference>
<feature type="domain" description="Aminotransferase class I/classII large" evidence="10">
    <location>
        <begin position="22"/>
        <end position="352"/>
    </location>
</feature>
<evidence type="ECO:0000256" key="4">
    <source>
        <dbReference type="ARBA" id="ARBA00012285"/>
    </source>
</evidence>
<dbReference type="GO" id="GO:0048472">
    <property type="term" value="F:threonine-phosphate decarboxylase activity"/>
    <property type="evidence" value="ECO:0007669"/>
    <property type="project" value="UniProtKB-EC"/>
</dbReference>
<dbReference type="GO" id="GO:0030170">
    <property type="term" value="F:pyridoxal phosphate binding"/>
    <property type="evidence" value="ECO:0007669"/>
    <property type="project" value="InterPro"/>
</dbReference>
<proteinExistence type="predicted"/>
<dbReference type="AlphaFoldDB" id="A0A848B2M9"/>
<name>A0A848B2M9_9FIRM</name>
<dbReference type="RefSeq" id="WP_170076954.1">
    <property type="nucleotide sequence ID" value="NZ_JABAFA010000001.1"/>
</dbReference>
<organism evidence="11 12">
    <name type="scientific">Selenomonas bovis</name>
    <dbReference type="NCBI Taxonomy" id="416586"/>
    <lineage>
        <taxon>Bacteria</taxon>
        <taxon>Bacillati</taxon>
        <taxon>Bacillota</taxon>
        <taxon>Negativicutes</taxon>
        <taxon>Selenomonadales</taxon>
        <taxon>Selenomonadaceae</taxon>
        <taxon>Selenomonas</taxon>
    </lineage>
</organism>
<comment type="function">
    <text evidence="2">Decarboxylates L-threonine-O-3-phosphate to yield (R)-1-amino-2-propanol O-2-phosphate, the precursor for the linkage between the nucleotide loop and the corrin ring in cobalamin.</text>
</comment>
<comment type="caution">
    <text evidence="11">The sequence shown here is derived from an EMBL/GenBank/DDBJ whole genome shotgun (WGS) entry which is preliminary data.</text>
</comment>
<dbReference type="InterPro" id="IPR015421">
    <property type="entry name" value="PyrdxlP-dep_Trfase_major"/>
</dbReference>
<dbReference type="Proteomes" id="UP000543804">
    <property type="component" value="Unassembled WGS sequence"/>
</dbReference>
<keyword evidence="12" id="KW-1185">Reference proteome</keyword>
<evidence type="ECO:0000256" key="2">
    <source>
        <dbReference type="ARBA" id="ARBA00003444"/>
    </source>
</evidence>
<dbReference type="EMBL" id="JABAFA010000001">
    <property type="protein sequence ID" value="NMD98143.1"/>
    <property type="molecule type" value="Genomic_DNA"/>
</dbReference>
<protein>
    <recommendedName>
        <fullName evidence="4">threonine-phosphate decarboxylase</fullName>
        <ecNumber evidence="4">4.1.1.81</ecNumber>
    </recommendedName>
    <alternativeName>
        <fullName evidence="8">L-threonine-O-3-phosphate decarboxylase</fullName>
    </alternativeName>
</protein>
<dbReference type="Pfam" id="PF00155">
    <property type="entry name" value="Aminotran_1_2"/>
    <property type="match status" value="1"/>
</dbReference>
<comment type="catalytic activity">
    <reaction evidence="9">
        <text>O-phospho-L-threonine + H(+) = (R)-1-aminopropan-2-yl phosphate + CO2</text>
        <dbReference type="Rhea" id="RHEA:11492"/>
        <dbReference type="ChEBI" id="CHEBI:15378"/>
        <dbReference type="ChEBI" id="CHEBI:16526"/>
        <dbReference type="ChEBI" id="CHEBI:58563"/>
        <dbReference type="ChEBI" id="CHEBI:58675"/>
        <dbReference type="EC" id="4.1.1.81"/>
    </reaction>
</comment>
<evidence type="ECO:0000256" key="7">
    <source>
        <dbReference type="ARBA" id="ARBA00023239"/>
    </source>
</evidence>
<keyword evidence="7 11" id="KW-0456">Lyase</keyword>
<gene>
    <name evidence="11" type="ORF">HF878_01395</name>
</gene>
<dbReference type="GO" id="GO:0009236">
    <property type="term" value="P:cobalamin biosynthetic process"/>
    <property type="evidence" value="ECO:0007669"/>
    <property type="project" value="UniProtKB-UniPathway"/>
</dbReference>
<evidence type="ECO:0000313" key="11">
    <source>
        <dbReference type="EMBL" id="NMD98143.1"/>
    </source>
</evidence>
<keyword evidence="5" id="KW-0169">Cobalamin biosynthesis</keyword>
<dbReference type="EC" id="4.1.1.81" evidence="4"/>
<sequence length="365" mass="40468">MRVERFVHGGNVYEPCGEGRSWLDFSANINPLGLAEHVRTAILSQVEAVVHYPDPQARKLRAALSAHYEVSQDALVLGNGAAELFYLYFHALQPRRVLLPVPSFSEYERAALAAGSGIEYLPLPAGRGFSLSAAELFDGAQRTGADVLILGNPNNPTGTKFLRADLVWLSEHLTSIGCGLVVDESFLDFRRDEERYTLRHEAARLPHLLLIRSLTKFFALPGLRLGFAVAHPSLVRRLERHKDVWNVNVLAQAAGCAALCETAYQEKTRALVEEESAFLTREIAALPGVHVYPSGVNFLLVSFADAEDAAASVEELRRRGILVRDCSNYPGMGRGFLRVAVRKRKENERLLAAWRAVLQERTQIS</sequence>
<evidence type="ECO:0000256" key="1">
    <source>
        <dbReference type="ARBA" id="ARBA00001933"/>
    </source>
</evidence>
<dbReference type="CDD" id="cd00609">
    <property type="entry name" value="AAT_like"/>
    <property type="match status" value="1"/>
</dbReference>
<dbReference type="PANTHER" id="PTHR42885:SF1">
    <property type="entry name" value="THREONINE-PHOSPHATE DECARBOXYLASE"/>
    <property type="match status" value="1"/>
</dbReference>
<dbReference type="PROSITE" id="PS00105">
    <property type="entry name" value="AA_TRANSFER_CLASS_1"/>
    <property type="match status" value="1"/>
</dbReference>
<dbReference type="SUPFAM" id="SSF53383">
    <property type="entry name" value="PLP-dependent transferases"/>
    <property type="match status" value="1"/>
</dbReference>
<evidence type="ECO:0000256" key="8">
    <source>
        <dbReference type="ARBA" id="ARBA00029996"/>
    </source>
</evidence>
<dbReference type="NCBIfam" id="TIGR01140">
    <property type="entry name" value="L_thr_O3P_dcar"/>
    <property type="match status" value="1"/>
</dbReference>
<comment type="pathway">
    <text evidence="3">Cofactor biosynthesis; adenosylcobalamin biosynthesis.</text>
</comment>
<evidence type="ECO:0000256" key="9">
    <source>
        <dbReference type="ARBA" id="ARBA00048531"/>
    </source>
</evidence>
<evidence type="ECO:0000313" key="12">
    <source>
        <dbReference type="Proteomes" id="UP000543804"/>
    </source>
</evidence>
<dbReference type="PANTHER" id="PTHR42885">
    <property type="entry name" value="HISTIDINOL-PHOSPHATE AMINOTRANSFERASE-RELATED"/>
    <property type="match status" value="1"/>
</dbReference>
<dbReference type="InterPro" id="IPR005860">
    <property type="entry name" value="CobD"/>
</dbReference>
<dbReference type="Gene3D" id="3.40.640.10">
    <property type="entry name" value="Type I PLP-dependent aspartate aminotransferase-like (Major domain)"/>
    <property type="match status" value="1"/>
</dbReference>
<dbReference type="InterPro" id="IPR015422">
    <property type="entry name" value="PyrdxlP-dep_Trfase_small"/>
</dbReference>
<accession>A0A848B2M9</accession>
<evidence type="ECO:0000256" key="3">
    <source>
        <dbReference type="ARBA" id="ARBA00004953"/>
    </source>
</evidence>